<gene>
    <name evidence="1" type="ORF">L1987_49269</name>
</gene>
<comment type="caution">
    <text evidence="1">The sequence shown here is derived from an EMBL/GenBank/DDBJ whole genome shotgun (WGS) entry which is preliminary data.</text>
</comment>
<keyword evidence="2" id="KW-1185">Reference proteome</keyword>
<protein>
    <submittedName>
        <fullName evidence="1">Uncharacterized protein</fullName>
    </submittedName>
</protein>
<sequence length="246" mass="27135">MDSRSLSVSGCDQKATQGLLNSPVIGSPLGSSKVFAKKHNKERSIRVKDSKQSHKTQIKNNRMINRDRMLDSNPICLQCLETLIKIQSSGVPVDVEDTHVTPDASVKTPPVSKVPSADFDEGSSTNPLISEAGPGLDIDFGDTPHSPKWGVLSRELVTDPLVSRKLISHFATPAQRWHDHQLTDSDLVGHMFSIWAHLGSLLPEAGSRFNSAFAHRDTTRKKMSIVNNKCKEQQARLSELEQQLPI</sequence>
<dbReference type="EMBL" id="CM042033">
    <property type="protein sequence ID" value="KAI3774709.1"/>
    <property type="molecule type" value="Genomic_DNA"/>
</dbReference>
<organism evidence="1 2">
    <name type="scientific">Smallanthus sonchifolius</name>
    <dbReference type="NCBI Taxonomy" id="185202"/>
    <lineage>
        <taxon>Eukaryota</taxon>
        <taxon>Viridiplantae</taxon>
        <taxon>Streptophyta</taxon>
        <taxon>Embryophyta</taxon>
        <taxon>Tracheophyta</taxon>
        <taxon>Spermatophyta</taxon>
        <taxon>Magnoliopsida</taxon>
        <taxon>eudicotyledons</taxon>
        <taxon>Gunneridae</taxon>
        <taxon>Pentapetalae</taxon>
        <taxon>asterids</taxon>
        <taxon>campanulids</taxon>
        <taxon>Asterales</taxon>
        <taxon>Asteraceae</taxon>
        <taxon>Asteroideae</taxon>
        <taxon>Heliantheae alliance</taxon>
        <taxon>Millerieae</taxon>
        <taxon>Smallanthus</taxon>
    </lineage>
</organism>
<dbReference type="Proteomes" id="UP001056120">
    <property type="component" value="Linkage Group LG16"/>
</dbReference>
<name>A0ACB9FU86_9ASTR</name>
<reference evidence="2" key="1">
    <citation type="journal article" date="2022" name="Mol. Ecol. Resour.">
        <title>The genomes of chicory, endive, great burdock and yacon provide insights into Asteraceae palaeo-polyploidization history and plant inulin production.</title>
        <authorList>
            <person name="Fan W."/>
            <person name="Wang S."/>
            <person name="Wang H."/>
            <person name="Wang A."/>
            <person name="Jiang F."/>
            <person name="Liu H."/>
            <person name="Zhao H."/>
            <person name="Xu D."/>
            <person name="Zhang Y."/>
        </authorList>
    </citation>
    <scope>NUCLEOTIDE SEQUENCE [LARGE SCALE GENOMIC DNA]</scope>
    <source>
        <strain evidence="2">cv. Yunnan</strain>
    </source>
</reference>
<evidence type="ECO:0000313" key="1">
    <source>
        <dbReference type="EMBL" id="KAI3774709.1"/>
    </source>
</evidence>
<proteinExistence type="predicted"/>
<evidence type="ECO:0000313" key="2">
    <source>
        <dbReference type="Proteomes" id="UP001056120"/>
    </source>
</evidence>
<reference evidence="1 2" key="2">
    <citation type="journal article" date="2022" name="Mol. Ecol. Resour.">
        <title>The genomes of chicory, endive, great burdock and yacon provide insights into Asteraceae paleo-polyploidization history and plant inulin production.</title>
        <authorList>
            <person name="Fan W."/>
            <person name="Wang S."/>
            <person name="Wang H."/>
            <person name="Wang A."/>
            <person name="Jiang F."/>
            <person name="Liu H."/>
            <person name="Zhao H."/>
            <person name="Xu D."/>
            <person name="Zhang Y."/>
        </authorList>
    </citation>
    <scope>NUCLEOTIDE SEQUENCE [LARGE SCALE GENOMIC DNA]</scope>
    <source>
        <strain evidence="2">cv. Yunnan</strain>
        <tissue evidence="1">Leaves</tissue>
    </source>
</reference>
<accession>A0ACB9FU86</accession>